<sequence length="278" mass="31992">MKIFLASDIHTEFAHQRFDPSAKYSCLRFDHPNTADVVILAGDIGEGCNGLEWGRRRFANHEIIYVAGNHEFYDNDLGIIDELRATATALDIHFLENDSVVIDGVRFLGCTLWSDFNRYSPSSVYEAQSTMNDYRYITCQTWWQNPDHYDRATALMRRTTDSLFGFEPHYFSPAVAYCLHQDSLRWLDRQLAEQHDGKTVVVTHHAPSLRSMEIVDYAYASSLDEFIADRSHRIDLWCHGHIHNAVDYEIAGVRIVSNPRGYPRSPAPGFDEERLIEV</sequence>
<evidence type="ECO:0000313" key="3">
    <source>
        <dbReference type="Proteomes" id="UP000305881"/>
    </source>
</evidence>
<name>A0A4P9UKY1_METBY</name>
<protein>
    <recommendedName>
        <fullName evidence="1">Calcineurin-like phosphoesterase domain-containing protein</fullName>
    </recommendedName>
</protein>
<dbReference type="InterPro" id="IPR029052">
    <property type="entry name" value="Metallo-depent_PP-like"/>
</dbReference>
<dbReference type="KEGG" id="mbur:EQU24_06315"/>
<dbReference type="GO" id="GO:0016787">
    <property type="term" value="F:hydrolase activity"/>
    <property type="evidence" value="ECO:0007669"/>
    <property type="project" value="InterPro"/>
</dbReference>
<dbReference type="AlphaFoldDB" id="A0A4P9UKY1"/>
<evidence type="ECO:0000259" key="1">
    <source>
        <dbReference type="Pfam" id="PF00149"/>
    </source>
</evidence>
<dbReference type="PANTHER" id="PTHR37844:SF2">
    <property type="entry name" value="SER_THR PROTEIN PHOSPHATASE SUPERFAMILY (AFU_ORTHOLOGUE AFUA_1G14840)"/>
    <property type="match status" value="1"/>
</dbReference>
<dbReference type="RefSeq" id="WP_017840298.1">
    <property type="nucleotide sequence ID" value="NZ_CP035467.1"/>
</dbReference>
<dbReference type="SUPFAM" id="SSF56300">
    <property type="entry name" value="Metallo-dependent phosphatases"/>
    <property type="match status" value="1"/>
</dbReference>
<evidence type="ECO:0000313" key="2">
    <source>
        <dbReference type="EMBL" id="QCW81909.1"/>
    </source>
</evidence>
<dbReference type="InterPro" id="IPR042281">
    <property type="entry name" value="GpdQ_beta-strand"/>
</dbReference>
<feature type="domain" description="Calcineurin-like phosphoesterase" evidence="1">
    <location>
        <begin position="1"/>
        <end position="244"/>
    </location>
</feature>
<reference evidence="3" key="1">
    <citation type="journal article" date="2019" name="J. Bacteriol.">
        <title>A Mutagenic Screen Identifies a TonB-Dependent Receptor Required for the Lanthanide Metal Switch in the Type I Methanotroph 'Methylotuvimicrobium buryatense' 5GB1C.</title>
        <authorList>
            <person name="Groom J.D."/>
            <person name="Ford S.M."/>
            <person name="Pesesky M.W."/>
            <person name="Lidstrom M.E."/>
        </authorList>
    </citation>
    <scope>NUCLEOTIDE SEQUENCE [LARGE SCALE GENOMIC DNA]</scope>
    <source>
        <strain evidence="3">5GB1C</strain>
    </source>
</reference>
<gene>
    <name evidence="2" type="ORF">EQU24_06315</name>
</gene>
<dbReference type="Gene3D" id="3.30.750.180">
    <property type="entry name" value="GpdQ, beta-strand dimerisation domain"/>
    <property type="match status" value="1"/>
</dbReference>
<dbReference type="InterPro" id="IPR004843">
    <property type="entry name" value="Calcineurin-like_PHP"/>
</dbReference>
<dbReference type="EMBL" id="CP035467">
    <property type="protein sequence ID" value="QCW81909.1"/>
    <property type="molecule type" value="Genomic_DNA"/>
</dbReference>
<organism evidence="2 3">
    <name type="scientific">Methylotuvimicrobium buryatense</name>
    <name type="common">Methylomicrobium buryatense</name>
    <dbReference type="NCBI Taxonomy" id="95641"/>
    <lineage>
        <taxon>Bacteria</taxon>
        <taxon>Pseudomonadati</taxon>
        <taxon>Pseudomonadota</taxon>
        <taxon>Gammaproteobacteria</taxon>
        <taxon>Methylococcales</taxon>
        <taxon>Methylococcaceae</taxon>
        <taxon>Methylotuvimicrobium</taxon>
    </lineage>
</organism>
<accession>A0A4P9UKY1</accession>
<keyword evidence="3" id="KW-1185">Reference proteome</keyword>
<dbReference type="OrthoDB" id="356681at2"/>
<proteinExistence type="predicted"/>
<dbReference type="Proteomes" id="UP000305881">
    <property type="component" value="Chromosome"/>
</dbReference>
<dbReference type="Pfam" id="PF00149">
    <property type="entry name" value="Metallophos"/>
    <property type="match status" value="1"/>
</dbReference>
<dbReference type="PANTHER" id="PTHR37844">
    <property type="entry name" value="SER/THR PROTEIN PHOSPHATASE SUPERFAMILY (AFU_ORTHOLOGUE AFUA_1G14840)"/>
    <property type="match status" value="1"/>
</dbReference>